<sequence length="71" mass="8000">MPLNSELPLEIGFASNCNNYVISRLVVMPAIYFNLNLHLNAGLYGVLPTWPSHWSFKTVKGQSDAVDKLMY</sequence>
<keyword evidence="2" id="KW-1185">Reference proteome</keyword>
<gene>
    <name evidence="1" type="ORF">NC653_027665</name>
</gene>
<protein>
    <submittedName>
        <fullName evidence="1">Uncharacterized protein</fullName>
    </submittedName>
</protein>
<organism evidence="1 2">
    <name type="scientific">Populus alba x Populus x berolinensis</name>
    <dbReference type="NCBI Taxonomy" id="444605"/>
    <lineage>
        <taxon>Eukaryota</taxon>
        <taxon>Viridiplantae</taxon>
        <taxon>Streptophyta</taxon>
        <taxon>Embryophyta</taxon>
        <taxon>Tracheophyta</taxon>
        <taxon>Spermatophyta</taxon>
        <taxon>Magnoliopsida</taxon>
        <taxon>eudicotyledons</taxon>
        <taxon>Gunneridae</taxon>
        <taxon>Pentapetalae</taxon>
        <taxon>rosids</taxon>
        <taxon>fabids</taxon>
        <taxon>Malpighiales</taxon>
        <taxon>Salicaceae</taxon>
        <taxon>Saliceae</taxon>
        <taxon>Populus</taxon>
    </lineage>
</organism>
<dbReference type="AlphaFoldDB" id="A0AAD6M645"/>
<name>A0AAD6M645_9ROSI</name>
<evidence type="ECO:0000313" key="1">
    <source>
        <dbReference type="EMBL" id="KAJ6979585.1"/>
    </source>
</evidence>
<comment type="caution">
    <text evidence="1">The sequence shown here is derived from an EMBL/GenBank/DDBJ whole genome shotgun (WGS) entry which is preliminary data.</text>
</comment>
<dbReference type="Proteomes" id="UP001164929">
    <property type="component" value="Chromosome 11"/>
</dbReference>
<proteinExistence type="predicted"/>
<accession>A0AAD6M645</accession>
<evidence type="ECO:0000313" key="2">
    <source>
        <dbReference type="Proteomes" id="UP001164929"/>
    </source>
</evidence>
<dbReference type="EMBL" id="JAQIZT010000011">
    <property type="protein sequence ID" value="KAJ6979585.1"/>
    <property type="molecule type" value="Genomic_DNA"/>
</dbReference>
<reference evidence="1" key="1">
    <citation type="journal article" date="2023" name="Mol. Ecol. Resour.">
        <title>Chromosome-level genome assembly of a triploid poplar Populus alba 'Berolinensis'.</title>
        <authorList>
            <person name="Chen S."/>
            <person name="Yu Y."/>
            <person name="Wang X."/>
            <person name="Wang S."/>
            <person name="Zhang T."/>
            <person name="Zhou Y."/>
            <person name="He R."/>
            <person name="Meng N."/>
            <person name="Wang Y."/>
            <person name="Liu W."/>
            <person name="Liu Z."/>
            <person name="Liu J."/>
            <person name="Guo Q."/>
            <person name="Huang H."/>
            <person name="Sederoff R.R."/>
            <person name="Wang G."/>
            <person name="Qu G."/>
            <person name="Chen S."/>
        </authorList>
    </citation>
    <scope>NUCLEOTIDE SEQUENCE</scope>
    <source>
        <strain evidence="1">SC-2020</strain>
    </source>
</reference>